<evidence type="ECO:0000256" key="1">
    <source>
        <dbReference type="SAM" id="MobiDB-lite"/>
    </source>
</evidence>
<sequence>MVPQVRLTRRNSNATPLPYTASPLGLLWSDICLVIRYAWALPAIFFPLRLGQTSPLDELYLNFQGSLSLTTQAFLTVYQLLFLLSLPFTVICLIPALWIFVYIASALTLNYAICMFVLNGVERVLVSKVPIVEQPDHGKERWFYINGIANGHYWVQDNIDQLSYTFGRKITGIHNRTAGVLFDLAECLLQRGFAYATGDVRRAYVLIKEALLDPAVEKVVLVLHSQGGIEGGLVIDWLLDELPQDLLHQLEVYTFGNAANHFNNPHRTCPTSSAGDNSNRDPSTRRSIGYIEHYANAGDVVSWLGVLQFANIPNRYLGRLFVRPGSGHLMNQHYLDNMFTLGSDRRVLDSNPFMDMKVETKSNITTENKGASSGPLGDSDEPTEETLFPIAKSGSFLRNGVVIDEEDNQTLRIKDFSRLWQYRNGGSPGRQKM</sequence>
<organism evidence="3 4">
    <name type="scientific">Penicillium cataractarum</name>
    <dbReference type="NCBI Taxonomy" id="2100454"/>
    <lineage>
        <taxon>Eukaryota</taxon>
        <taxon>Fungi</taxon>
        <taxon>Dikarya</taxon>
        <taxon>Ascomycota</taxon>
        <taxon>Pezizomycotina</taxon>
        <taxon>Eurotiomycetes</taxon>
        <taxon>Eurotiomycetidae</taxon>
        <taxon>Eurotiales</taxon>
        <taxon>Aspergillaceae</taxon>
        <taxon>Penicillium</taxon>
    </lineage>
</organism>
<dbReference type="PANTHER" id="PTHR42044">
    <property type="entry name" value="DUF676 DOMAIN-CONTAINING PROTEIN-RELATED"/>
    <property type="match status" value="1"/>
</dbReference>
<proteinExistence type="predicted"/>
<dbReference type="PANTHER" id="PTHR42044:SF2">
    <property type="entry name" value="DUF676 DOMAIN-CONTAINING PROTEIN"/>
    <property type="match status" value="1"/>
</dbReference>
<gene>
    <name evidence="3" type="ORF">N7496_012105</name>
</gene>
<keyword evidence="2" id="KW-0472">Membrane</keyword>
<dbReference type="OrthoDB" id="202545at2759"/>
<evidence type="ECO:0000313" key="4">
    <source>
        <dbReference type="Proteomes" id="UP001147782"/>
    </source>
</evidence>
<dbReference type="InterPro" id="IPR029058">
    <property type="entry name" value="AB_hydrolase_fold"/>
</dbReference>
<feature type="non-terminal residue" evidence="3">
    <location>
        <position position="1"/>
    </location>
</feature>
<dbReference type="GeneID" id="81444197"/>
<dbReference type="EMBL" id="JAPZBS010000009">
    <property type="protein sequence ID" value="KAJ5359692.1"/>
    <property type="molecule type" value="Genomic_DNA"/>
</dbReference>
<comment type="caution">
    <text evidence="3">The sequence shown here is derived from an EMBL/GenBank/DDBJ whole genome shotgun (WGS) entry which is preliminary data.</text>
</comment>
<feature type="region of interest" description="Disordered" evidence="1">
    <location>
        <begin position="364"/>
        <end position="384"/>
    </location>
</feature>
<accession>A0A9W9RG69</accession>
<keyword evidence="2" id="KW-0812">Transmembrane</keyword>
<name>A0A9W9RG69_9EURO</name>
<evidence type="ECO:0000313" key="3">
    <source>
        <dbReference type="EMBL" id="KAJ5359692.1"/>
    </source>
</evidence>
<dbReference type="AlphaFoldDB" id="A0A9W9RG69"/>
<dbReference type="RefSeq" id="XP_056550978.1">
    <property type="nucleotide sequence ID" value="XM_056705018.1"/>
</dbReference>
<evidence type="ECO:0000256" key="2">
    <source>
        <dbReference type="SAM" id="Phobius"/>
    </source>
</evidence>
<reference evidence="3" key="2">
    <citation type="journal article" date="2023" name="IMA Fungus">
        <title>Comparative genomic study of the Penicillium genus elucidates a diverse pangenome and 15 lateral gene transfer events.</title>
        <authorList>
            <person name="Petersen C."/>
            <person name="Sorensen T."/>
            <person name="Nielsen M.R."/>
            <person name="Sondergaard T.E."/>
            <person name="Sorensen J.L."/>
            <person name="Fitzpatrick D.A."/>
            <person name="Frisvad J.C."/>
            <person name="Nielsen K.L."/>
        </authorList>
    </citation>
    <scope>NUCLEOTIDE SEQUENCE</scope>
    <source>
        <strain evidence="3">IBT 29864</strain>
    </source>
</reference>
<protein>
    <submittedName>
        <fullName evidence="3">Uncharacterized protein</fullName>
    </submittedName>
</protein>
<dbReference type="GO" id="GO:0072330">
    <property type="term" value="P:monocarboxylic acid biosynthetic process"/>
    <property type="evidence" value="ECO:0007669"/>
    <property type="project" value="UniProtKB-ARBA"/>
</dbReference>
<keyword evidence="4" id="KW-1185">Reference proteome</keyword>
<keyword evidence="2" id="KW-1133">Transmembrane helix</keyword>
<dbReference type="SUPFAM" id="SSF53474">
    <property type="entry name" value="alpha/beta-Hydrolases"/>
    <property type="match status" value="1"/>
</dbReference>
<dbReference type="Proteomes" id="UP001147782">
    <property type="component" value="Unassembled WGS sequence"/>
</dbReference>
<dbReference type="GO" id="GO:0017000">
    <property type="term" value="P:antibiotic biosynthetic process"/>
    <property type="evidence" value="ECO:0007669"/>
    <property type="project" value="UniProtKB-ARBA"/>
</dbReference>
<reference evidence="3" key="1">
    <citation type="submission" date="2022-11" db="EMBL/GenBank/DDBJ databases">
        <authorList>
            <person name="Petersen C."/>
        </authorList>
    </citation>
    <scope>NUCLEOTIDE SEQUENCE</scope>
    <source>
        <strain evidence="3">IBT 29864</strain>
    </source>
</reference>
<feature type="transmembrane region" description="Helical" evidence="2">
    <location>
        <begin position="69"/>
        <end position="91"/>
    </location>
</feature>